<feature type="transmembrane region" description="Helical" evidence="8">
    <location>
        <begin position="174"/>
        <end position="199"/>
    </location>
</feature>
<dbReference type="PROSITE" id="PS50253">
    <property type="entry name" value="COX3"/>
    <property type="match status" value="1"/>
</dbReference>
<gene>
    <name evidence="10" type="ORF">C0Z19_24920</name>
</gene>
<dbReference type="Proteomes" id="UP000235347">
    <property type="component" value="Unassembled WGS sequence"/>
</dbReference>
<dbReference type="InterPro" id="IPR000298">
    <property type="entry name" value="Cyt_c_oxidase-like_su3"/>
</dbReference>
<dbReference type="PANTHER" id="PTHR11403:SF2">
    <property type="entry name" value="CYTOCHROME BO(3) UBIQUINOL OXIDASE SUBUNIT 3"/>
    <property type="match status" value="1"/>
</dbReference>
<evidence type="ECO:0000259" key="9">
    <source>
        <dbReference type="PROSITE" id="PS50253"/>
    </source>
</evidence>
<feature type="transmembrane region" description="Helical" evidence="8">
    <location>
        <begin position="137"/>
        <end position="162"/>
    </location>
</feature>
<evidence type="ECO:0000313" key="10">
    <source>
        <dbReference type="EMBL" id="PMS17150.1"/>
    </source>
</evidence>
<dbReference type="GO" id="GO:0005886">
    <property type="term" value="C:plasma membrane"/>
    <property type="evidence" value="ECO:0007669"/>
    <property type="project" value="UniProtKB-SubCell"/>
</dbReference>
<evidence type="ECO:0000256" key="4">
    <source>
        <dbReference type="ARBA" id="ARBA00022692"/>
    </source>
</evidence>
<dbReference type="GO" id="GO:0004129">
    <property type="term" value="F:cytochrome-c oxidase activity"/>
    <property type="evidence" value="ECO:0007669"/>
    <property type="project" value="InterPro"/>
</dbReference>
<accession>A0A2N7VJ21</accession>
<dbReference type="Pfam" id="PF00510">
    <property type="entry name" value="COX3"/>
    <property type="match status" value="1"/>
</dbReference>
<keyword evidence="6 8" id="KW-0472">Membrane</keyword>
<evidence type="ECO:0000256" key="5">
    <source>
        <dbReference type="ARBA" id="ARBA00022989"/>
    </source>
</evidence>
<comment type="subcellular location">
    <subcellularLocation>
        <location evidence="1 7">Cell membrane</location>
        <topology evidence="1 7">Multi-pass membrane protein</topology>
    </subcellularLocation>
</comment>
<name>A0A2N7VJ21_9BURK</name>
<keyword evidence="5 8" id="KW-1133">Transmembrane helix</keyword>
<feature type="transmembrane region" description="Helical" evidence="8">
    <location>
        <begin position="99"/>
        <end position="117"/>
    </location>
</feature>
<dbReference type="GO" id="GO:0019646">
    <property type="term" value="P:aerobic electron transport chain"/>
    <property type="evidence" value="ECO:0007669"/>
    <property type="project" value="InterPro"/>
</dbReference>
<feature type="transmembrane region" description="Helical" evidence="8">
    <location>
        <begin position="68"/>
        <end position="87"/>
    </location>
</feature>
<organism evidence="10 11">
    <name type="scientific">Trinickia soli</name>
    <dbReference type="NCBI Taxonomy" id="380675"/>
    <lineage>
        <taxon>Bacteria</taxon>
        <taxon>Pseudomonadati</taxon>
        <taxon>Pseudomonadota</taxon>
        <taxon>Betaproteobacteria</taxon>
        <taxon>Burkholderiales</taxon>
        <taxon>Burkholderiaceae</taxon>
        <taxon>Trinickia</taxon>
    </lineage>
</organism>
<evidence type="ECO:0000256" key="1">
    <source>
        <dbReference type="ARBA" id="ARBA00004651"/>
    </source>
</evidence>
<feature type="transmembrane region" description="Helical" evidence="8">
    <location>
        <begin position="29"/>
        <end position="52"/>
    </location>
</feature>
<feature type="domain" description="Heme-copper oxidase subunit III family profile" evidence="9">
    <location>
        <begin position="29"/>
        <end position="202"/>
    </location>
</feature>
<evidence type="ECO:0000256" key="8">
    <source>
        <dbReference type="SAM" id="Phobius"/>
    </source>
</evidence>
<dbReference type="CDD" id="cd00386">
    <property type="entry name" value="Heme_Cu_Oxidase_III_like"/>
    <property type="match status" value="1"/>
</dbReference>
<dbReference type="InterPro" id="IPR013833">
    <property type="entry name" value="Cyt_c_oxidase_su3_a-hlx"/>
</dbReference>
<evidence type="ECO:0000256" key="3">
    <source>
        <dbReference type="ARBA" id="ARBA00022475"/>
    </source>
</evidence>
<evidence type="ECO:0000256" key="7">
    <source>
        <dbReference type="RuleBase" id="RU003376"/>
    </source>
</evidence>
<dbReference type="SUPFAM" id="SSF81452">
    <property type="entry name" value="Cytochrome c oxidase subunit III-like"/>
    <property type="match status" value="1"/>
</dbReference>
<comment type="caution">
    <text evidence="10">The sequence shown here is derived from an EMBL/GenBank/DDBJ whole genome shotgun (WGS) entry which is preliminary data.</text>
</comment>
<dbReference type="EMBL" id="PNYB01000031">
    <property type="protein sequence ID" value="PMS17150.1"/>
    <property type="molecule type" value="Genomic_DNA"/>
</dbReference>
<comment type="similarity">
    <text evidence="2 7">Belongs to the cytochrome c oxidase subunit 3 family.</text>
</comment>
<keyword evidence="4 7" id="KW-0812">Transmembrane</keyword>
<dbReference type="InterPro" id="IPR024791">
    <property type="entry name" value="Cyt_c/ubiquinol_Oxase_su3"/>
</dbReference>
<reference evidence="10 11" key="1">
    <citation type="submission" date="2018-01" db="EMBL/GenBank/DDBJ databases">
        <title>Whole genome analyses suggest that Burkholderia sensu lato contains two further novel genera in the rhizoxinica-symbiotica group Mycetohabitans gen. nov., and Trinickia gen. nov.: implications for the evolution of diazotrophy and nodulation in the Burkholderiaceae.</title>
        <authorList>
            <person name="Estrada-de los Santos P."/>
            <person name="Palmer M."/>
            <person name="Chavez-Ramirez B."/>
            <person name="Beukes C."/>
            <person name="Steenkamp E.T."/>
            <person name="Hirsch A.M."/>
            <person name="Manyaka P."/>
            <person name="Maluk M."/>
            <person name="Lafos M."/>
            <person name="Crook M."/>
            <person name="Gross E."/>
            <person name="Simon M.F."/>
            <person name="Bueno dos Reis Junior F."/>
            <person name="Poole P.S."/>
            <person name="Venter S.N."/>
            <person name="James E.K."/>
        </authorList>
    </citation>
    <scope>NUCLEOTIDE SEQUENCE [LARGE SCALE GENOMIC DNA]</scope>
    <source>
        <strain evidence="10 11">GP25-8</strain>
    </source>
</reference>
<dbReference type="PANTHER" id="PTHR11403">
    <property type="entry name" value="CYTOCHROME C OXIDASE SUBUNIT III"/>
    <property type="match status" value="1"/>
</dbReference>
<dbReference type="Gene3D" id="1.20.120.80">
    <property type="entry name" value="Cytochrome c oxidase, subunit III, four-helix bundle"/>
    <property type="match status" value="1"/>
</dbReference>
<proteinExistence type="inferred from homology"/>
<dbReference type="RefSeq" id="WP_102612502.1">
    <property type="nucleotide sequence ID" value="NZ_CADIKD010000018.1"/>
</dbReference>
<dbReference type="AlphaFoldDB" id="A0A2N7VJ21"/>
<evidence type="ECO:0000313" key="11">
    <source>
        <dbReference type="Proteomes" id="UP000235347"/>
    </source>
</evidence>
<dbReference type="InterPro" id="IPR035973">
    <property type="entry name" value="Cyt_c_oxidase_su3-like_sf"/>
</dbReference>
<evidence type="ECO:0000256" key="6">
    <source>
        <dbReference type="ARBA" id="ARBA00023136"/>
    </source>
</evidence>
<protein>
    <submittedName>
        <fullName evidence="10">Heme-copper oxidase subunit III</fullName>
    </submittedName>
</protein>
<evidence type="ECO:0000256" key="2">
    <source>
        <dbReference type="ARBA" id="ARBA00010581"/>
    </source>
</evidence>
<sequence>MSDDAQAVQLHPANALPVGSAGERASGMLGCVMLIATEAALFGYLIFSYLYLAVQQTVHWPPEGLPKLGLSSVNTAILISSSVFAWLCERFVRSRRKRWAVAMMAVAVVLGIAFVGIQLHEWHDHPYGPTSHLYGSLYFTITGFHLAHVLVGLCVLVLLGWWTTLGYFDERRHAALTIGSLYWHFVDVVWLFIFTTLYLTPYWLK</sequence>
<keyword evidence="3" id="KW-1003">Cell membrane</keyword>
<keyword evidence="11" id="KW-1185">Reference proteome</keyword>